<dbReference type="Pfam" id="PF13604">
    <property type="entry name" value="AAA_30"/>
    <property type="match status" value="1"/>
</dbReference>
<dbReference type="Gene3D" id="2.30.30.940">
    <property type="match status" value="1"/>
</dbReference>
<dbReference type="PATRIC" id="fig|1331060.3.peg.684"/>
<dbReference type="CDD" id="cd18809">
    <property type="entry name" value="SF1_C_RecD"/>
    <property type="match status" value="1"/>
</dbReference>
<evidence type="ECO:0000313" key="6">
    <source>
        <dbReference type="Proteomes" id="UP000015531"/>
    </source>
</evidence>
<dbReference type="eggNOG" id="COG0507">
    <property type="taxonomic scope" value="Bacteria"/>
</dbReference>
<evidence type="ECO:0000256" key="1">
    <source>
        <dbReference type="ARBA" id="ARBA00010873"/>
    </source>
</evidence>
<dbReference type="CDD" id="cd17933">
    <property type="entry name" value="DEXSc_RecD-like"/>
    <property type="match status" value="1"/>
</dbReference>
<dbReference type="NCBIfam" id="TIGR02768">
    <property type="entry name" value="TraA_Ti"/>
    <property type="match status" value="1"/>
</dbReference>
<protein>
    <submittedName>
        <fullName evidence="5">Conjugal transfer protein TrbA</fullName>
    </submittedName>
</protein>
<dbReference type="Gene3D" id="3.30.930.30">
    <property type="match status" value="1"/>
</dbReference>
<feature type="compositionally biased region" description="Basic and acidic residues" evidence="3">
    <location>
        <begin position="990"/>
        <end position="999"/>
    </location>
</feature>
<dbReference type="InterPro" id="IPR014136">
    <property type="entry name" value="TraA_Ti"/>
</dbReference>
<dbReference type="SUPFAM" id="SSF52540">
    <property type="entry name" value="P-loop containing nucleoside triphosphate hydrolases"/>
    <property type="match status" value="2"/>
</dbReference>
<evidence type="ECO:0000256" key="2">
    <source>
        <dbReference type="ARBA" id="ARBA00022971"/>
    </source>
</evidence>
<comment type="caution">
    <text evidence="5">The sequence shown here is derived from an EMBL/GenBank/DDBJ whole genome shotgun (WGS) entry which is preliminary data.</text>
</comment>
<accession>T0HZS7</accession>
<evidence type="ECO:0000313" key="5">
    <source>
        <dbReference type="EMBL" id="EQB17568.1"/>
    </source>
</evidence>
<feature type="domain" description="MobA/MobL protein" evidence="4">
    <location>
        <begin position="18"/>
        <end position="215"/>
    </location>
</feature>
<organism evidence="5 6">
    <name type="scientific">Sphingobium lactosutens DS20</name>
    <dbReference type="NCBI Taxonomy" id="1331060"/>
    <lineage>
        <taxon>Bacteria</taxon>
        <taxon>Pseudomonadati</taxon>
        <taxon>Pseudomonadota</taxon>
        <taxon>Alphaproteobacteria</taxon>
        <taxon>Sphingomonadales</taxon>
        <taxon>Sphingomonadaceae</taxon>
        <taxon>Sphingobium</taxon>
    </lineage>
</organism>
<feature type="region of interest" description="Disordered" evidence="3">
    <location>
        <begin position="720"/>
        <end position="807"/>
    </location>
</feature>
<dbReference type="EMBL" id="ATDP01000068">
    <property type="protein sequence ID" value="EQB17568.1"/>
    <property type="molecule type" value="Genomic_DNA"/>
</dbReference>
<keyword evidence="6" id="KW-1185">Reference proteome</keyword>
<dbReference type="NCBIfam" id="NF010464">
    <property type="entry name" value="PRK13889.1"/>
    <property type="match status" value="1"/>
</dbReference>
<reference evidence="5 6" key="1">
    <citation type="journal article" date="2013" name="Genome Announc.">
        <title>Draft Genome Sequence of Sphingobium lactosutens Strain DS20T, Isolated from a Hexachlorocyclohexane Dumpsite.</title>
        <authorList>
            <person name="Kumar R."/>
            <person name="Dwivedi V."/>
            <person name="Negi V."/>
            <person name="Khurana J.P."/>
            <person name="Lal R."/>
        </authorList>
    </citation>
    <scope>NUCLEOTIDE SEQUENCE [LARGE SCALE GENOMIC DNA]</scope>
    <source>
        <strain evidence="5 6">DS20</strain>
    </source>
</reference>
<dbReference type="Gene3D" id="3.40.50.300">
    <property type="entry name" value="P-loop containing nucleotide triphosphate hydrolases"/>
    <property type="match status" value="2"/>
</dbReference>
<dbReference type="NCBIfam" id="NF041496">
    <property type="entry name" value="MobQ"/>
    <property type="match status" value="1"/>
</dbReference>
<dbReference type="AlphaFoldDB" id="T0HZS7"/>
<proteinExistence type="inferred from homology"/>
<evidence type="ECO:0000256" key="3">
    <source>
        <dbReference type="SAM" id="MobiDB-lite"/>
    </source>
</evidence>
<comment type="similarity">
    <text evidence="1">Belongs to the MobA/MobL family.</text>
</comment>
<feature type="compositionally biased region" description="Basic and acidic residues" evidence="3">
    <location>
        <begin position="720"/>
        <end position="769"/>
    </location>
</feature>
<evidence type="ECO:0000259" key="4">
    <source>
        <dbReference type="Pfam" id="PF03389"/>
    </source>
</evidence>
<gene>
    <name evidence="5" type="ORF">RLDS_03785</name>
</gene>
<feature type="region of interest" description="Disordered" evidence="3">
    <location>
        <begin position="990"/>
        <end position="1017"/>
    </location>
</feature>
<dbReference type="RefSeq" id="WP_020817746.1">
    <property type="nucleotide sequence ID" value="NZ_ATDP01000068.1"/>
</dbReference>
<name>T0HZS7_9SPHN</name>
<sequence>MAIYHFSAKVISRANGSSAVASAAYRAAERLHDDRLGRDHDFSNKAGVVHSEIMLPEGAPERLNDRATLWNEVEAGEKRKDAQLAREIEFSIPRELNQAQGVALACEFVEKQFVERGMVADMNVHWDRGKDGQPKPHAHVMLSMREVGPEGFGQKVREWNSTQLLQEWREAWADHVNERLAELDIDARIDHRTLAAQGIDLEPQHKIGPAASRMPEQGLEAERVEDHARIARENGEKIIASPEIALDAITRQQATFTRRDLAQFAFRHSDGKDQFDQVMSAVRSSPELVALGRDGKGEDRFTSRDMIAAEQRLERAAEGLAIDRGHGVADAHVTRALASAEGRGLDLSAEQRGALAHITGDKGLASVVGYAGSGKSAMLGVAREAWEAQGYTVRGAALSGIAAENLEGGSAIASRTIASLEYQWEQGRELLGPRDVLVIDEAGMIGTRQMERVLSHAEQAGAKVVLVGDPEQLQAIEAGAAFRAVTERHGWAEITEIRRQREDWQRDATRALATGRAGEAIHAYEAHGMVQAAETRSQARADLVDRWDAERIAAPDQSRIILTHTNAEVRDLNLAARDRLRDGGELGPDVRVSAERGARAFANGDRIMFLKNERGLGVKNGTLGKVEQVSPERMAVRLDDGRSVAFDLKDYAHVDHGYAATIHKSQGVTVDRAHVLATPGMDRHSAYVALSRHRDGVQLHYGRDDFADYRRLVRTLSRERAKDMASDYGRAPDSRDRDAEARAFADRRGLSGEIRLPDAPREAGRDPRAEISPTERGSSAAPERGMFAGFTPRPIERTPAAEQTPRRGMFDGLKLSAEPAKPAPARADRGEDRAFTRAVERASRSAEAVLQARASGGPVLEHQKVALERATEALDQIRPGASRDMASAFQRDPALLREAAAGRSGPMVEAMRHEARVRADPALRADRFVERWQALRQDRDRLYRAGDMTGREKAGKEMAGMAKSLERDPQVESILRGRVRELGLEIGMNRSRDMGRGDLGRQLTQDLGIGRDRGLSR</sequence>
<keyword evidence="2" id="KW-0184">Conjugation</keyword>
<dbReference type="InterPro" id="IPR027417">
    <property type="entry name" value="P-loop_NTPase"/>
</dbReference>
<dbReference type="Proteomes" id="UP000015531">
    <property type="component" value="Unassembled WGS sequence"/>
</dbReference>
<dbReference type="OrthoDB" id="98563at2"/>
<dbReference type="InterPro" id="IPR005053">
    <property type="entry name" value="MobA_MobL"/>
</dbReference>
<dbReference type="Pfam" id="PF03389">
    <property type="entry name" value="MobA_MobL"/>
    <property type="match status" value="1"/>
</dbReference>